<keyword evidence="5 7" id="KW-1133">Transmembrane helix</keyword>
<dbReference type="PANTHER" id="PTHR33778">
    <property type="entry name" value="PROTEIN MGTC"/>
    <property type="match status" value="1"/>
</dbReference>
<dbReference type="EMBL" id="JAQIFT010000007">
    <property type="protein sequence ID" value="MDA3730099.1"/>
    <property type="molecule type" value="Genomic_DNA"/>
</dbReference>
<dbReference type="PANTHER" id="PTHR33778:SF1">
    <property type="entry name" value="MAGNESIUM TRANSPORTER YHID-RELATED"/>
    <property type="match status" value="1"/>
</dbReference>
<comment type="caution">
    <text evidence="9">The sequence shown here is derived from an EMBL/GenBank/DDBJ whole genome shotgun (WGS) entry which is preliminary data.</text>
</comment>
<feature type="transmembrane region" description="Helical" evidence="7">
    <location>
        <begin position="75"/>
        <end position="94"/>
    </location>
</feature>
<dbReference type="PRINTS" id="PR01837">
    <property type="entry name" value="MGTCSAPBPROT"/>
</dbReference>
<feature type="domain" description="MgtC/SapB/SrpB/YhiD N-terminal" evidence="8">
    <location>
        <begin position="19"/>
        <end position="145"/>
    </location>
</feature>
<sequence>MELIEYLREINTVSIILRLSLATLFGGIIGFERGRKKRPAGLRTHILVCIGASLAMITNQYIVQILGMDGDPTRLGAQVISGIGFLGAGTILVTGKQQVKGLTTAAGLWASACMGLAIGIGFYEGAVIGCLFILGGMTVLHKLDRKLIDKAKEAEFYIEIASIQDLKGVLESLKEEKIQIISLEITKCRLEGLEKIGLFITLKPFRHCTHLNLIETLAFISEVEYIEEL</sequence>
<evidence type="ECO:0000313" key="10">
    <source>
        <dbReference type="Proteomes" id="UP001169242"/>
    </source>
</evidence>
<comment type="similarity">
    <text evidence="2">Belongs to the MgtC/SapB family.</text>
</comment>
<name>A0AA42IYL7_9FIRM</name>
<feature type="transmembrane region" description="Helical" evidence="7">
    <location>
        <begin position="126"/>
        <end position="143"/>
    </location>
</feature>
<reference evidence="9" key="1">
    <citation type="journal article" date="2023" name="Int. J. Syst. Evol. Microbiol.">
        <title>&lt;i&gt;Holtiella tumoricola&lt;/i&gt; gen. nov. sp. nov., isolated from a human clinical sample.</title>
        <authorList>
            <person name="Allen-Vercoe E."/>
            <person name="Daigneault M.C."/>
            <person name="Vancuren S.J."/>
            <person name="Cochrane K."/>
            <person name="O'Neal L.L."/>
            <person name="Sankaranarayanan K."/>
            <person name="Lawson P.A."/>
        </authorList>
    </citation>
    <scope>NUCLEOTIDE SEQUENCE</scope>
    <source>
        <strain evidence="9">CC70A</strain>
    </source>
</reference>
<gene>
    <name evidence="9" type="ORF">PBV87_01040</name>
</gene>
<accession>A0AA42IYL7</accession>
<keyword evidence="10" id="KW-1185">Reference proteome</keyword>
<protein>
    <submittedName>
        <fullName evidence="9">MgtC/SapB family protein</fullName>
    </submittedName>
</protein>
<dbReference type="Proteomes" id="UP001169242">
    <property type="component" value="Unassembled WGS sequence"/>
</dbReference>
<evidence type="ECO:0000256" key="1">
    <source>
        <dbReference type="ARBA" id="ARBA00004651"/>
    </source>
</evidence>
<dbReference type="AlphaFoldDB" id="A0AA42IYL7"/>
<dbReference type="InterPro" id="IPR003416">
    <property type="entry name" value="MgtC/SapB/SrpB/YhiD_fam"/>
</dbReference>
<feature type="transmembrane region" description="Helical" evidence="7">
    <location>
        <begin position="44"/>
        <end position="63"/>
    </location>
</feature>
<dbReference type="InterPro" id="IPR049177">
    <property type="entry name" value="MgtC_SapB_SrpB_YhiD_N"/>
</dbReference>
<keyword evidence="4 7" id="KW-0812">Transmembrane</keyword>
<dbReference type="GO" id="GO:0005886">
    <property type="term" value="C:plasma membrane"/>
    <property type="evidence" value="ECO:0007669"/>
    <property type="project" value="UniProtKB-SubCell"/>
</dbReference>
<dbReference type="Pfam" id="PF02308">
    <property type="entry name" value="MgtC"/>
    <property type="match status" value="1"/>
</dbReference>
<evidence type="ECO:0000256" key="3">
    <source>
        <dbReference type="ARBA" id="ARBA00022475"/>
    </source>
</evidence>
<dbReference type="RefSeq" id="WP_271010833.1">
    <property type="nucleotide sequence ID" value="NZ_JAQIFT010000007.1"/>
</dbReference>
<feature type="transmembrane region" description="Helical" evidence="7">
    <location>
        <begin position="12"/>
        <end position="32"/>
    </location>
</feature>
<comment type="subcellular location">
    <subcellularLocation>
        <location evidence="1">Cell membrane</location>
        <topology evidence="1">Multi-pass membrane protein</topology>
    </subcellularLocation>
</comment>
<keyword evidence="3" id="KW-1003">Cell membrane</keyword>
<evidence type="ECO:0000256" key="4">
    <source>
        <dbReference type="ARBA" id="ARBA00022692"/>
    </source>
</evidence>
<organism evidence="9 10">
    <name type="scientific">Holtiella tumoricola</name>
    <dbReference type="NCBI Taxonomy" id="3018743"/>
    <lineage>
        <taxon>Bacteria</taxon>
        <taxon>Bacillati</taxon>
        <taxon>Bacillota</taxon>
        <taxon>Clostridia</taxon>
        <taxon>Lachnospirales</taxon>
        <taxon>Cellulosilyticaceae</taxon>
        <taxon>Holtiella</taxon>
    </lineage>
</organism>
<keyword evidence="6 7" id="KW-0472">Membrane</keyword>
<proteinExistence type="inferred from homology"/>
<evidence type="ECO:0000259" key="8">
    <source>
        <dbReference type="Pfam" id="PF02308"/>
    </source>
</evidence>
<evidence type="ECO:0000256" key="6">
    <source>
        <dbReference type="ARBA" id="ARBA00023136"/>
    </source>
</evidence>
<evidence type="ECO:0000313" key="9">
    <source>
        <dbReference type="EMBL" id="MDA3730099.1"/>
    </source>
</evidence>
<evidence type="ECO:0000256" key="7">
    <source>
        <dbReference type="SAM" id="Phobius"/>
    </source>
</evidence>
<evidence type="ECO:0000256" key="2">
    <source>
        <dbReference type="ARBA" id="ARBA00009298"/>
    </source>
</evidence>
<evidence type="ECO:0000256" key="5">
    <source>
        <dbReference type="ARBA" id="ARBA00022989"/>
    </source>
</evidence>